<dbReference type="InterPro" id="IPR011705">
    <property type="entry name" value="BACK"/>
</dbReference>
<keyword evidence="5" id="KW-1185">Reference proteome</keyword>
<dbReference type="Pfam" id="PF08005">
    <property type="entry name" value="PHR"/>
    <property type="match status" value="1"/>
</dbReference>
<dbReference type="Pfam" id="PF00651">
    <property type="entry name" value="BTB"/>
    <property type="match status" value="1"/>
</dbReference>
<feature type="domain" description="BTB" evidence="3">
    <location>
        <begin position="29"/>
        <end position="97"/>
    </location>
</feature>
<proteinExistence type="predicted"/>
<comment type="subcellular location">
    <subcellularLocation>
        <location evidence="1">Cytoplasm</location>
    </subcellularLocation>
</comment>
<dbReference type="InterPro" id="IPR012983">
    <property type="entry name" value="PHR"/>
</dbReference>
<dbReference type="STRING" id="6573.A0A210PPN1"/>
<accession>A0A210PPN1</accession>
<evidence type="ECO:0000256" key="1">
    <source>
        <dbReference type="ARBA" id="ARBA00004496"/>
    </source>
</evidence>
<dbReference type="SMART" id="SM00225">
    <property type="entry name" value="BTB"/>
    <property type="match status" value="1"/>
</dbReference>
<dbReference type="Gene3D" id="1.25.40.420">
    <property type="match status" value="1"/>
</dbReference>
<dbReference type="Gene3D" id="3.30.710.10">
    <property type="entry name" value="Potassium Channel Kv1.1, Chain A"/>
    <property type="match status" value="1"/>
</dbReference>
<evidence type="ECO:0000313" key="4">
    <source>
        <dbReference type="EMBL" id="OWF38459.1"/>
    </source>
</evidence>
<keyword evidence="2" id="KW-0963">Cytoplasm</keyword>
<dbReference type="PANTHER" id="PTHR45774">
    <property type="entry name" value="BTB/POZ DOMAIN-CONTAINING"/>
    <property type="match status" value="1"/>
</dbReference>
<comment type="caution">
    <text evidence="4">The sequence shown here is derived from an EMBL/GenBank/DDBJ whole genome shotgun (WGS) entry which is preliminary data.</text>
</comment>
<dbReference type="SMART" id="SM00875">
    <property type="entry name" value="BACK"/>
    <property type="match status" value="1"/>
</dbReference>
<dbReference type="OrthoDB" id="6086527at2759"/>
<evidence type="ECO:0000256" key="2">
    <source>
        <dbReference type="ARBA" id="ARBA00022490"/>
    </source>
</evidence>
<dbReference type="PROSITE" id="PS50097">
    <property type="entry name" value="BTB"/>
    <property type="match status" value="1"/>
</dbReference>
<dbReference type="InterPro" id="IPR011333">
    <property type="entry name" value="SKP1/BTB/POZ_sf"/>
</dbReference>
<dbReference type="EMBL" id="NEDP02005566">
    <property type="protein sequence ID" value="OWF38459.1"/>
    <property type="molecule type" value="Genomic_DNA"/>
</dbReference>
<dbReference type="SUPFAM" id="SSF54695">
    <property type="entry name" value="POZ domain"/>
    <property type="match status" value="1"/>
</dbReference>
<evidence type="ECO:0000259" key="3">
    <source>
        <dbReference type="PROSITE" id="PS50097"/>
    </source>
</evidence>
<dbReference type="AlphaFoldDB" id="A0A210PPN1"/>
<name>A0A210PPN1_MIZYE</name>
<dbReference type="InterPro" id="IPR038648">
    <property type="entry name" value="PHR_sf"/>
</dbReference>
<organism evidence="4 5">
    <name type="scientific">Mizuhopecten yessoensis</name>
    <name type="common">Japanese scallop</name>
    <name type="synonym">Patinopecten yessoensis</name>
    <dbReference type="NCBI Taxonomy" id="6573"/>
    <lineage>
        <taxon>Eukaryota</taxon>
        <taxon>Metazoa</taxon>
        <taxon>Spiralia</taxon>
        <taxon>Lophotrochozoa</taxon>
        <taxon>Mollusca</taxon>
        <taxon>Bivalvia</taxon>
        <taxon>Autobranchia</taxon>
        <taxon>Pteriomorphia</taxon>
        <taxon>Pectinida</taxon>
        <taxon>Pectinoidea</taxon>
        <taxon>Pectinidae</taxon>
        <taxon>Mizuhopecten</taxon>
    </lineage>
</organism>
<dbReference type="InterPro" id="IPR000210">
    <property type="entry name" value="BTB/POZ_dom"/>
</dbReference>
<dbReference type="PANTHER" id="PTHR45774:SF4">
    <property type="entry name" value="AXUNDEAD, ISOFORM F"/>
    <property type="match status" value="1"/>
</dbReference>
<dbReference type="Gene3D" id="2.60.120.820">
    <property type="entry name" value="PHR domain"/>
    <property type="match status" value="1"/>
</dbReference>
<reference evidence="4 5" key="1">
    <citation type="journal article" date="2017" name="Nat. Ecol. Evol.">
        <title>Scallop genome provides insights into evolution of bilaterian karyotype and development.</title>
        <authorList>
            <person name="Wang S."/>
            <person name="Zhang J."/>
            <person name="Jiao W."/>
            <person name="Li J."/>
            <person name="Xun X."/>
            <person name="Sun Y."/>
            <person name="Guo X."/>
            <person name="Huan P."/>
            <person name="Dong B."/>
            <person name="Zhang L."/>
            <person name="Hu X."/>
            <person name="Sun X."/>
            <person name="Wang J."/>
            <person name="Zhao C."/>
            <person name="Wang Y."/>
            <person name="Wang D."/>
            <person name="Huang X."/>
            <person name="Wang R."/>
            <person name="Lv J."/>
            <person name="Li Y."/>
            <person name="Zhang Z."/>
            <person name="Liu B."/>
            <person name="Lu W."/>
            <person name="Hui Y."/>
            <person name="Liang J."/>
            <person name="Zhou Z."/>
            <person name="Hou R."/>
            <person name="Li X."/>
            <person name="Liu Y."/>
            <person name="Li H."/>
            <person name="Ning X."/>
            <person name="Lin Y."/>
            <person name="Zhao L."/>
            <person name="Xing Q."/>
            <person name="Dou J."/>
            <person name="Li Y."/>
            <person name="Mao J."/>
            <person name="Guo H."/>
            <person name="Dou H."/>
            <person name="Li T."/>
            <person name="Mu C."/>
            <person name="Jiang W."/>
            <person name="Fu Q."/>
            <person name="Fu X."/>
            <person name="Miao Y."/>
            <person name="Liu J."/>
            <person name="Yu Q."/>
            <person name="Li R."/>
            <person name="Liao H."/>
            <person name="Li X."/>
            <person name="Kong Y."/>
            <person name="Jiang Z."/>
            <person name="Chourrout D."/>
            <person name="Li R."/>
            <person name="Bao Z."/>
        </authorList>
    </citation>
    <scope>NUCLEOTIDE SEQUENCE [LARGE SCALE GENOMIC DNA]</scope>
    <source>
        <strain evidence="4 5">PY_sf001</strain>
    </source>
</reference>
<dbReference type="GO" id="GO:0005829">
    <property type="term" value="C:cytosol"/>
    <property type="evidence" value="ECO:0007669"/>
    <property type="project" value="TreeGrafter"/>
</dbReference>
<dbReference type="Proteomes" id="UP000242188">
    <property type="component" value="Unassembled WGS sequence"/>
</dbReference>
<dbReference type="GO" id="GO:0022008">
    <property type="term" value="P:neurogenesis"/>
    <property type="evidence" value="ECO:0007669"/>
    <property type="project" value="TreeGrafter"/>
</dbReference>
<sequence>MAGVTVEDWQSNKSTLACNRYMLTNQIACDVHFLVGEDRVRIPVHKYVLISRSCVFYSMFCGPLAETSSDIALPDIEPEIFRALLMFLYCEELDIQPYMVLPLLYAAKKYSIQSLVRKCIQYLELDQSSENICAILEQAHMYDEKDLERKCMDYICSHAKDVIQSEDFLELSPTSLMCILISDEIQVDEKTVLNCAEKWATRECERKDWEVSPANIRKALGPLLYQIRFPLLGEKYFTDIVADMEILNDTEKVELFKFFYKTGSKVETFLTRNRFVNNTSSGSDSFHSDSDTRPIQTCMRYRTVYEDGSWYCGGEPDAVAFTCNRTIQLNGVLVYGSYIGEGVYDVTCSVYDNTEKEIVSRRTSLKTSESQHTYPVLLEVPIEIPKGKKHILVVKLISSEGLDTYQGKNGMSSVSVGSVQFSFIKSKYSRNGTDVKIGQIPGLLFTCNEEDVEEF</sequence>
<protein>
    <submittedName>
        <fullName evidence="4">BTB/POZ domain-containing protein 6</fullName>
    </submittedName>
</protein>
<gene>
    <name evidence="4" type="ORF">KP79_PYT11574</name>
</gene>
<dbReference type="Pfam" id="PF07707">
    <property type="entry name" value="BACK"/>
    <property type="match status" value="1"/>
</dbReference>
<evidence type="ECO:0000313" key="5">
    <source>
        <dbReference type="Proteomes" id="UP000242188"/>
    </source>
</evidence>